<reference evidence="2" key="1">
    <citation type="submission" date="2022-04" db="EMBL/GenBank/DDBJ databases">
        <title>Carnegiea gigantea Genome sequencing and assembly v2.</title>
        <authorList>
            <person name="Copetti D."/>
            <person name="Sanderson M.J."/>
            <person name="Burquez A."/>
            <person name="Wojciechowski M.F."/>
        </authorList>
    </citation>
    <scope>NUCLEOTIDE SEQUENCE</scope>
    <source>
        <strain evidence="2">SGP5-SGP5p</strain>
        <tissue evidence="2">Aerial part</tissue>
    </source>
</reference>
<feature type="compositionally biased region" description="Polar residues" evidence="1">
    <location>
        <begin position="31"/>
        <end position="43"/>
    </location>
</feature>
<evidence type="ECO:0000313" key="3">
    <source>
        <dbReference type="Proteomes" id="UP001153076"/>
    </source>
</evidence>
<proteinExistence type="predicted"/>
<name>A0A9Q1GIG5_9CARY</name>
<evidence type="ECO:0000256" key="1">
    <source>
        <dbReference type="SAM" id="MobiDB-lite"/>
    </source>
</evidence>
<dbReference type="EMBL" id="JAKOGI010004429">
    <property type="protein sequence ID" value="KAJ8419791.1"/>
    <property type="molecule type" value="Genomic_DNA"/>
</dbReference>
<sequence length="225" mass="24669">MFRPTAPYLGTIFILRAHKESPLVPRAQHGPSRTNGQRANQSLSEKRSPLPPKGAGARIAPTTRGGVLDGGRHYYRGGYAQLRGAQQVLTAKQGPRVTVPTMVFGGKEAPRFVSPHNDPLVFEMKITQSPEGSWKLCRHHHLGLLKEAKAPGARHCPSGALILGFGGQEVNPTGMIRLPLSFSDKWRARKLEVEFLVIDVPTAYNMILGHPTLHKVKVVIAPYLL</sequence>
<evidence type="ECO:0000313" key="2">
    <source>
        <dbReference type="EMBL" id="KAJ8419791.1"/>
    </source>
</evidence>
<protein>
    <submittedName>
        <fullName evidence="2">Uncharacterized protein</fullName>
    </submittedName>
</protein>
<dbReference type="PANTHER" id="PTHR33240">
    <property type="entry name" value="OS08G0508500 PROTEIN"/>
    <property type="match status" value="1"/>
</dbReference>
<comment type="caution">
    <text evidence="2">The sequence shown here is derived from an EMBL/GenBank/DDBJ whole genome shotgun (WGS) entry which is preliminary data.</text>
</comment>
<feature type="region of interest" description="Disordered" evidence="1">
    <location>
        <begin position="23"/>
        <end position="64"/>
    </location>
</feature>
<dbReference type="AlphaFoldDB" id="A0A9Q1GIG5"/>
<accession>A0A9Q1GIG5</accession>
<keyword evidence="3" id="KW-1185">Reference proteome</keyword>
<dbReference type="PANTHER" id="PTHR33240:SF17">
    <property type="entry name" value="EUKARYOTIC PEPTIDE CHAIN RELEASE FACTOR GTP-BINDING SUBUNIT-LIKE"/>
    <property type="match status" value="1"/>
</dbReference>
<organism evidence="2 3">
    <name type="scientific">Carnegiea gigantea</name>
    <dbReference type="NCBI Taxonomy" id="171969"/>
    <lineage>
        <taxon>Eukaryota</taxon>
        <taxon>Viridiplantae</taxon>
        <taxon>Streptophyta</taxon>
        <taxon>Embryophyta</taxon>
        <taxon>Tracheophyta</taxon>
        <taxon>Spermatophyta</taxon>
        <taxon>Magnoliopsida</taxon>
        <taxon>eudicotyledons</taxon>
        <taxon>Gunneridae</taxon>
        <taxon>Pentapetalae</taxon>
        <taxon>Caryophyllales</taxon>
        <taxon>Cactineae</taxon>
        <taxon>Cactaceae</taxon>
        <taxon>Cactoideae</taxon>
        <taxon>Echinocereeae</taxon>
        <taxon>Carnegiea</taxon>
    </lineage>
</organism>
<dbReference type="Proteomes" id="UP001153076">
    <property type="component" value="Unassembled WGS sequence"/>
</dbReference>
<gene>
    <name evidence="2" type="ORF">Cgig2_030421</name>
</gene>